<dbReference type="EMBL" id="JAAOIW010000005">
    <property type="protein sequence ID" value="NHN31101.1"/>
    <property type="molecule type" value="Genomic_DNA"/>
</dbReference>
<evidence type="ECO:0000313" key="1">
    <source>
        <dbReference type="EMBL" id="NHN31101.1"/>
    </source>
</evidence>
<evidence type="ECO:0008006" key="3">
    <source>
        <dbReference type="Google" id="ProtNLM"/>
    </source>
</evidence>
<evidence type="ECO:0000313" key="2">
    <source>
        <dbReference type="Proteomes" id="UP001165962"/>
    </source>
</evidence>
<organism evidence="1 2">
    <name type="scientific">Paenibacillus agricola</name>
    <dbReference type="NCBI Taxonomy" id="2716264"/>
    <lineage>
        <taxon>Bacteria</taxon>
        <taxon>Bacillati</taxon>
        <taxon>Bacillota</taxon>
        <taxon>Bacilli</taxon>
        <taxon>Bacillales</taxon>
        <taxon>Paenibacillaceae</taxon>
        <taxon>Paenibacillus</taxon>
    </lineage>
</organism>
<accession>A0ABX0J5M5</accession>
<keyword evidence="2" id="KW-1185">Reference proteome</keyword>
<gene>
    <name evidence="1" type="ORF">G9U52_14775</name>
</gene>
<sequence length="261" mass="31671">MICFSLVAHENEKAVCNQVENIRRFIGRDYMIVLYNGGRDKEFGKQVCEKYNEVQLCAYSRPLQYRKTGRVLYDVSRWLKSMNIHYDYLVYLESDTMFIKNGFKNYLYKEMRGYDFIGQQWRKYKPSKDMPRSPGTETMFKDWKRWKKYFKQNYFYKTSNPYQSYRYETIQKILKNIDEKKIEVLLAESPVESLGEMLFPTLAKKSGAKIRKYPILFKKYNRWKPELTKNDVKKAIKKDKFMFVHPIKSSTLRDWMMKNIK</sequence>
<name>A0ABX0J5M5_9BACL</name>
<comment type="caution">
    <text evidence="1">The sequence shown here is derived from an EMBL/GenBank/DDBJ whole genome shotgun (WGS) entry which is preliminary data.</text>
</comment>
<protein>
    <recommendedName>
        <fullName evidence="3">DUF5672 domain-containing protein</fullName>
    </recommendedName>
</protein>
<dbReference type="RefSeq" id="WP_166150833.1">
    <property type="nucleotide sequence ID" value="NZ_JAAOIW010000005.1"/>
</dbReference>
<reference evidence="1" key="1">
    <citation type="submission" date="2020-03" db="EMBL/GenBank/DDBJ databases">
        <title>Draft sequencing of Paenibacilllus sp. S3N08.</title>
        <authorList>
            <person name="Kim D.-U."/>
        </authorList>
    </citation>
    <scope>NUCLEOTIDE SEQUENCE</scope>
    <source>
        <strain evidence="1">S3N08</strain>
    </source>
</reference>
<dbReference type="Proteomes" id="UP001165962">
    <property type="component" value="Unassembled WGS sequence"/>
</dbReference>
<proteinExistence type="predicted"/>